<sequence>MHDLIQDMGTEIVRQESPNDPGQRSRLLLHEDILQVLQDNAGSNRVQGIKLTLSEPEELQLTSKSFKKMKKLRLLIIHNAQCSGDLKYLPSELRWLEWPGYPFSSLPVNFSPKKLVFIDMYDSRLTLHPISWSKDFKSLKYMNLKASCLPKLANLRHLNVSKCKHLQEIPELPENIEVIEARGCESLQRYSQLESMLRLSNGLGMIDFSDCHRLIKTHGYQWTNILPSERFVNKPEVRMWIPGSEIPQWFSHKGSESSISFRMPVNASTNIIALALGAVLRSTLLKIEVFINGECKYFSKELHRHTMESDHLWIFYIPQIFLPSSREDYIDFKVKAYENETSCLKALGVHLMEGQYKEITKLRDM</sequence>
<comment type="caution">
    <text evidence="1">The sequence shown here is derived from an EMBL/GenBank/DDBJ whole genome shotgun (WGS) entry which is preliminary data.</text>
</comment>
<evidence type="ECO:0000313" key="1">
    <source>
        <dbReference type="EMBL" id="KAI4332387.1"/>
    </source>
</evidence>
<dbReference type="EMBL" id="CM039432">
    <property type="protein sequence ID" value="KAI4332387.1"/>
    <property type="molecule type" value="Genomic_DNA"/>
</dbReference>
<evidence type="ECO:0000313" key="2">
    <source>
        <dbReference type="Proteomes" id="UP000828941"/>
    </source>
</evidence>
<gene>
    <name evidence="1" type="ORF">L6164_017301</name>
</gene>
<protein>
    <submittedName>
        <fullName evidence="1">Uncharacterized protein</fullName>
    </submittedName>
</protein>
<keyword evidence="2" id="KW-1185">Reference proteome</keyword>
<name>A0ACB9N918_BAUVA</name>
<accession>A0ACB9N918</accession>
<proteinExistence type="predicted"/>
<dbReference type="Proteomes" id="UP000828941">
    <property type="component" value="Chromosome 7"/>
</dbReference>
<reference evidence="1 2" key="1">
    <citation type="journal article" date="2022" name="DNA Res.">
        <title>Chromosomal-level genome assembly of the orchid tree Bauhinia variegata (Leguminosae; Cercidoideae) supports the allotetraploid origin hypothesis of Bauhinia.</title>
        <authorList>
            <person name="Zhong Y."/>
            <person name="Chen Y."/>
            <person name="Zheng D."/>
            <person name="Pang J."/>
            <person name="Liu Y."/>
            <person name="Luo S."/>
            <person name="Meng S."/>
            <person name="Qian L."/>
            <person name="Wei D."/>
            <person name="Dai S."/>
            <person name="Zhou R."/>
        </authorList>
    </citation>
    <scope>NUCLEOTIDE SEQUENCE [LARGE SCALE GENOMIC DNA]</scope>
    <source>
        <strain evidence="1">BV-YZ2020</strain>
    </source>
</reference>
<organism evidence="1 2">
    <name type="scientific">Bauhinia variegata</name>
    <name type="common">Purple orchid tree</name>
    <name type="synonym">Phanera variegata</name>
    <dbReference type="NCBI Taxonomy" id="167791"/>
    <lineage>
        <taxon>Eukaryota</taxon>
        <taxon>Viridiplantae</taxon>
        <taxon>Streptophyta</taxon>
        <taxon>Embryophyta</taxon>
        <taxon>Tracheophyta</taxon>
        <taxon>Spermatophyta</taxon>
        <taxon>Magnoliopsida</taxon>
        <taxon>eudicotyledons</taxon>
        <taxon>Gunneridae</taxon>
        <taxon>Pentapetalae</taxon>
        <taxon>rosids</taxon>
        <taxon>fabids</taxon>
        <taxon>Fabales</taxon>
        <taxon>Fabaceae</taxon>
        <taxon>Cercidoideae</taxon>
        <taxon>Cercideae</taxon>
        <taxon>Bauhiniinae</taxon>
        <taxon>Bauhinia</taxon>
    </lineage>
</organism>